<evidence type="ECO:0000313" key="3">
    <source>
        <dbReference type="Proteomes" id="UP000176651"/>
    </source>
</evidence>
<proteinExistence type="predicted"/>
<evidence type="ECO:0000259" key="1">
    <source>
        <dbReference type="Pfam" id="PF22296"/>
    </source>
</evidence>
<dbReference type="Pfam" id="PF22296">
    <property type="entry name" value="bAvd"/>
    <property type="match status" value="1"/>
</dbReference>
<accession>A0A1F4NS75</accession>
<organism evidence="2 3">
    <name type="scientific">candidate division Kazan bacterium RBG_13_50_9</name>
    <dbReference type="NCBI Taxonomy" id="1798535"/>
    <lineage>
        <taxon>Bacteria</taxon>
        <taxon>Bacteria division Kazan-3B-28</taxon>
    </lineage>
</organism>
<sequence>MPIVLRLYEFYRVLHDAVQKFPKSEKYSLGQALQNTTLILLRSIIIATRSDKITRKGTLSASNADLDILKLLIRLALDTKSLDQKKYLLLETMLQEIGRMLGGWLRSLGN</sequence>
<comment type="caution">
    <text evidence="2">The sequence shown here is derived from an EMBL/GenBank/DDBJ whole genome shotgun (WGS) entry which is preliminary data.</text>
</comment>
<dbReference type="CDD" id="cd16376">
    <property type="entry name" value="Avd_like"/>
    <property type="match status" value="1"/>
</dbReference>
<feature type="domain" description="bAvd-like" evidence="1">
    <location>
        <begin position="3"/>
        <end position="107"/>
    </location>
</feature>
<protein>
    <recommendedName>
        <fullName evidence="1">bAvd-like domain-containing protein</fullName>
    </recommendedName>
</protein>
<dbReference type="Gene3D" id="1.20.1440.60">
    <property type="entry name" value="23S rRNA-intervening sequence"/>
    <property type="match status" value="1"/>
</dbReference>
<dbReference type="Proteomes" id="UP000176651">
    <property type="component" value="Unassembled WGS sequence"/>
</dbReference>
<evidence type="ECO:0000313" key="2">
    <source>
        <dbReference type="EMBL" id="OGB74343.1"/>
    </source>
</evidence>
<gene>
    <name evidence="2" type="ORF">A2V68_01155</name>
</gene>
<dbReference type="NCBIfam" id="NF033474">
    <property type="entry name" value="DivGenRetAVD"/>
    <property type="match status" value="1"/>
</dbReference>
<dbReference type="InterPro" id="IPR036583">
    <property type="entry name" value="23S_rRNA_IVS_sf"/>
</dbReference>
<reference evidence="2 3" key="1">
    <citation type="journal article" date="2016" name="Nat. Commun.">
        <title>Thousands of microbial genomes shed light on interconnected biogeochemical processes in an aquifer system.</title>
        <authorList>
            <person name="Anantharaman K."/>
            <person name="Brown C.T."/>
            <person name="Hug L.A."/>
            <person name="Sharon I."/>
            <person name="Castelle C.J."/>
            <person name="Probst A.J."/>
            <person name="Thomas B.C."/>
            <person name="Singh A."/>
            <person name="Wilkins M.J."/>
            <person name="Karaoz U."/>
            <person name="Brodie E.L."/>
            <person name="Williams K.H."/>
            <person name="Hubbard S.S."/>
            <person name="Banfield J.F."/>
        </authorList>
    </citation>
    <scope>NUCLEOTIDE SEQUENCE [LARGE SCALE GENOMIC DNA]</scope>
</reference>
<dbReference type="EMBL" id="META01000003">
    <property type="protein sequence ID" value="OGB74343.1"/>
    <property type="molecule type" value="Genomic_DNA"/>
</dbReference>
<dbReference type="InterPro" id="IPR055360">
    <property type="entry name" value="bAvd"/>
</dbReference>
<name>A0A1F4NS75_UNCK3</name>
<dbReference type="AlphaFoldDB" id="A0A1F4NS75"/>
<dbReference type="SUPFAM" id="SSF158446">
    <property type="entry name" value="IVS-encoded protein-like"/>
    <property type="match status" value="1"/>
</dbReference>